<dbReference type="Pfam" id="PF23282">
    <property type="entry name" value="WHD_ROQ1"/>
    <property type="match status" value="1"/>
</dbReference>
<dbReference type="InterPro" id="IPR011713">
    <property type="entry name" value="Leu-rich_rpt_3"/>
</dbReference>
<accession>A0A087GA56</accession>
<dbReference type="Pfam" id="PF07725">
    <property type="entry name" value="LRR_3"/>
    <property type="match status" value="2"/>
</dbReference>
<dbReference type="Gramene" id="KFK26758">
    <property type="protein sequence ID" value="KFK26758"/>
    <property type="gene ID" value="AALP_AA8G289500"/>
</dbReference>
<dbReference type="Proteomes" id="UP000029120">
    <property type="component" value="Chromosome 8"/>
</dbReference>
<evidence type="ECO:0000256" key="8">
    <source>
        <dbReference type="SAM" id="MobiDB-lite"/>
    </source>
</evidence>
<dbReference type="InterPro" id="IPR044974">
    <property type="entry name" value="Disease_R_plants"/>
</dbReference>
<comment type="catalytic activity">
    <reaction evidence="7">
        <text>NAD(+) + H2O = ADP-D-ribose + nicotinamide + H(+)</text>
        <dbReference type="Rhea" id="RHEA:16301"/>
        <dbReference type="ChEBI" id="CHEBI:15377"/>
        <dbReference type="ChEBI" id="CHEBI:15378"/>
        <dbReference type="ChEBI" id="CHEBI:17154"/>
        <dbReference type="ChEBI" id="CHEBI:57540"/>
        <dbReference type="ChEBI" id="CHEBI:57967"/>
        <dbReference type="EC" id="3.2.2.6"/>
    </reaction>
    <physiologicalReaction direction="left-to-right" evidence="7">
        <dbReference type="Rhea" id="RHEA:16302"/>
    </physiologicalReaction>
</comment>
<feature type="compositionally biased region" description="Polar residues" evidence="8">
    <location>
        <begin position="1103"/>
        <end position="1120"/>
    </location>
</feature>
<evidence type="ECO:0000313" key="10">
    <source>
        <dbReference type="EMBL" id="KFK26758.1"/>
    </source>
</evidence>
<organism evidence="10 11">
    <name type="scientific">Arabis alpina</name>
    <name type="common">Alpine rock-cress</name>
    <dbReference type="NCBI Taxonomy" id="50452"/>
    <lineage>
        <taxon>Eukaryota</taxon>
        <taxon>Viridiplantae</taxon>
        <taxon>Streptophyta</taxon>
        <taxon>Embryophyta</taxon>
        <taxon>Tracheophyta</taxon>
        <taxon>Spermatophyta</taxon>
        <taxon>Magnoliopsida</taxon>
        <taxon>eudicotyledons</taxon>
        <taxon>Gunneridae</taxon>
        <taxon>Pentapetalae</taxon>
        <taxon>rosids</taxon>
        <taxon>malvids</taxon>
        <taxon>Brassicales</taxon>
        <taxon>Brassicaceae</taxon>
        <taxon>Arabideae</taxon>
        <taxon>Arabis</taxon>
    </lineage>
</organism>
<dbReference type="GO" id="GO:0043531">
    <property type="term" value="F:ADP binding"/>
    <property type="evidence" value="ECO:0007669"/>
    <property type="project" value="InterPro"/>
</dbReference>
<dbReference type="Pfam" id="PF20160">
    <property type="entry name" value="C-JID"/>
    <property type="match status" value="1"/>
</dbReference>
<protein>
    <recommendedName>
        <fullName evidence="1">ADP-ribosyl cyclase/cyclic ADP-ribose hydrolase</fullName>
        <ecNumber evidence="1">3.2.2.6</ecNumber>
    </recommendedName>
</protein>
<dbReference type="PANTHER" id="PTHR11017">
    <property type="entry name" value="LEUCINE-RICH REPEAT-CONTAINING PROTEIN"/>
    <property type="match status" value="1"/>
</dbReference>
<dbReference type="InterPro" id="IPR042197">
    <property type="entry name" value="Apaf_helical"/>
</dbReference>
<dbReference type="PROSITE" id="PS50104">
    <property type="entry name" value="TIR"/>
    <property type="match status" value="1"/>
</dbReference>
<dbReference type="InterPro" id="IPR032675">
    <property type="entry name" value="LRR_dom_sf"/>
</dbReference>
<dbReference type="eggNOG" id="ENOG502QQ7T">
    <property type="taxonomic scope" value="Eukaryota"/>
</dbReference>
<dbReference type="PANTHER" id="PTHR11017:SF274">
    <property type="entry name" value="ADP-RIBOSYL CYCLASE_CYCLIC ADP-RIBOSE HYDROLASE-RELATED"/>
    <property type="match status" value="1"/>
</dbReference>
<dbReference type="SUPFAM" id="SSF52540">
    <property type="entry name" value="P-loop containing nucleoside triphosphate hydrolases"/>
    <property type="match status" value="1"/>
</dbReference>
<dbReference type="GO" id="GO:0006952">
    <property type="term" value="P:defense response"/>
    <property type="evidence" value="ECO:0007669"/>
    <property type="project" value="UniProtKB-KW"/>
</dbReference>
<dbReference type="Gene3D" id="3.40.50.300">
    <property type="entry name" value="P-loop containing nucleotide triphosphate hydrolases"/>
    <property type="match status" value="1"/>
</dbReference>
<dbReference type="EMBL" id="CM002876">
    <property type="protein sequence ID" value="KFK26758.1"/>
    <property type="molecule type" value="Genomic_DNA"/>
</dbReference>
<evidence type="ECO:0000256" key="2">
    <source>
        <dbReference type="ARBA" id="ARBA00022614"/>
    </source>
</evidence>
<evidence type="ECO:0000256" key="3">
    <source>
        <dbReference type="ARBA" id="ARBA00022737"/>
    </source>
</evidence>
<dbReference type="AlphaFoldDB" id="A0A087GA56"/>
<name>A0A087GA56_ARAAL</name>
<evidence type="ECO:0000256" key="5">
    <source>
        <dbReference type="ARBA" id="ARBA00022821"/>
    </source>
</evidence>
<dbReference type="InterPro" id="IPR036390">
    <property type="entry name" value="WH_DNA-bd_sf"/>
</dbReference>
<dbReference type="FunFam" id="3.40.50.300:FF:001002">
    <property type="entry name" value="Disease resistance protein (TIR-NBS-LRR class)"/>
    <property type="match status" value="1"/>
</dbReference>
<proteinExistence type="predicted"/>
<evidence type="ECO:0000259" key="9">
    <source>
        <dbReference type="PROSITE" id="PS50104"/>
    </source>
</evidence>
<dbReference type="SUPFAM" id="SSF52058">
    <property type="entry name" value="L domain-like"/>
    <property type="match status" value="2"/>
</dbReference>
<keyword evidence="3" id="KW-0677">Repeat</keyword>
<dbReference type="GO" id="GO:0007165">
    <property type="term" value="P:signal transduction"/>
    <property type="evidence" value="ECO:0007669"/>
    <property type="project" value="InterPro"/>
</dbReference>
<keyword evidence="5" id="KW-0611">Plant defense</keyword>
<dbReference type="InterPro" id="IPR002182">
    <property type="entry name" value="NB-ARC"/>
</dbReference>
<dbReference type="InterPro" id="IPR003593">
    <property type="entry name" value="AAA+_ATPase"/>
</dbReference>
<reference evidence="11" key="1">
    <citation type="journal article" date="2015" name="Nat. Plants">
        <title>Genome expansion of Arabis alpina linked with retrotransposition and reduced symmetric DNA methylation.</title>
        <authorList>
            <person name="Willing E.M."/>
            <person name="Rawat V."/>
            <person name="Mandakova T."/>
            <person name="Maumus F."/>
            <person name="James G.V."/>
            <person name="Nordstroem K.J."/>
            <person name="Becker C."/>
            <person name="Warthmann N."/>
            <person name="Chica C."/>
            <person name="Szarzynska B."/>
            <person name="Zytnicki M."/>
            <person name="Albani M.C."/>
            <person name="Kiefer C."/>
            <person name="Bergonzi S."/>
            <person name="Castaings L."/>
            <person name="Mateos J.L."/>
            <person name="Berns M.C."/>
            <person name="Bujdoso N."/>
            <person name="Piofczyk T."/>
            <person name="de Lorenzo L."/>
            <person name="Barrero-Sicilia C."/>
            <person name="Mateos I."/>
            <person name="Piednoel M."/>
            <person name="Hagmann J."/>
            <person name="Chen-Min-Tao R."/>
            <person name="Iglesias-Fernandez R."/>
            <person name="Schuster S.C."/>
            <person name="Alonso-Blanco C."/>
            <person name="Roudier F."/>
            <person name="Carbonero P."/>
            <person name="Paz-Ares J."/>
            <person name="Davis S.J."/>
            <person name="Pecinka A."/>
            <person name="Quesneville H."/>
            <person name="Colot V."/>
            <person name="Lysak M.A."/>
            <person name="Weigel D."/>
            <person name="Coupland G."/>
            <person name="Schneeberger K."/>
        </authorList>
    </citation>
    <scope>NUCLEOTIDE SEQUENCE [LARGE SCALE GENOMIC DNA]</scope>
    <source>
        <strain evidence="11">cv. Pajares</strain>
    </source>
</reference>
<feature type="domain" description="TIR" evidence="9">
    <location>
        <begin position="1"/>
        <end position="76"/>
    </location>
</feature>
<dbReference type="InterPro" id="IPR035897">
    <property type="entry name" value="Toll_tir_struct_dom_sf"/>
</dbReference>
<dbReference type="InterPro" id="IPR058192">
    <property type="entry name" value="WHD_ROQ1-like"/>
</dbReference>
<dbReference type="InterPro" id="IPR027417">
    <property type="entry name" value="P-loop_NTPase"/>
</dbReference>
<sequence>MVIPIFYEVDPSHVRKQTGDFGKAFEITCEGKAEDHIERWKKALAKVAGLAGYDSQNWNDEAEAIELISTDVSNKLLLAPLDDFRDFVGMQAHVKTIMDSKLCLDSGGVRMVGIWGPSGIGKSTIATALFNRLSSTQFDHRAFLTYKRAMQDKKIADVRMKLDWANHFLSEILGQKDIKIASLGQVEQRLKHRKVLIVLDDVDEIELLEALVGKPEWFGSGSRIIVVTQDKALLESHGIDVIYEVELPSEDLALQIFCQSAFGQTSTPDGFKELAVEVAKLAGDLPLGLNTLGSSLRKKRKEHWVDMMPRLRSGLDGKIKKTLRLCYDGLDEKDDQDIFVYIACLFNGESANHIKNLLADSVYPSVSASLTTLADKSLIRIIGPHHIVQMHILLQKLGRQIVREESIPNPGKRRFLVNAKEICDVFNESTGTKKVLGIHLDTSEICKPLFIDEKSFSGKNLVELRMEDSKLEKLWEGSDQPSRSLKVINLSRCGDLKEIPDLSNATNLEILNLRKCSSLVTLPSSIRNLKKLRELEMFLCSNLEVLPTDANLDSLDYLDLSACSRLRTFPRISRNISRLYLDGTAMEEEDCLWIENLSGLTELYWENCPLRFMPSNFNPELLVRLTMTESKLEKLWEGVQSLTNLTWMDLSNCESLKEIPDLSKATNLVWLDLSGCKNLKVIPGCNNVKEIPNLSNPSNLEKLVLDNCTSLVKLPSSIRHLDKLEALSMIGCTSLEDLPTNINLESLTSLNLSGCSRLTSFPQFSMSIKELHLRDTAIEEVPSWIENIAGLSKLWMSGCTSLEDLPTNINLESLTSLDLSGCSRLKTFPQFSRSIQELDLSETAIEEVPSWIENIAGLTSLEMSRCEKLKIISANLWSSRPIWADFTDCGAVTSVSDATPDETMHSYSSYYDSELLFHNCFNLDQDAQKSILQSDFSDAILPGKEVPTYFTHRARGSSLTFPLPQSSLSQKKFHFTAYIIPDLATDSQDYCKRIIVHWRFRGVEDAHQVELGISAKMDHLVAFHFYIFFQEDPPSQLDCDNVELEFKLHFGFSVPTISLLPIKECGVRFLDASDRRSETESTYQSEESDEETERSKKRMRMTVETSGENSNSLSGQTGVKSGSMSLNLALSLGLVGAPPHASSRSKVPSPSTSSTPSLNLSLSPSDPCLERESLYFDPMITEHEDTRTPNEEDTLSSPQLLNSFQNPKCILSLLMQ</sequence>
<dbReference type="Pfam" id="PF01582">
    <property type="entry name" value="TIR"/>
    <property type="match status" value="1"/>
</dbReference>
<dbReference type="SUPFAM" id="SSF52200">
    <property type="entry name" value="Toll/Interleukin receptor TIR domain"/>
    <property type="match status" value="1"/>
</dbReference>
<gene>
    <name evidence="10" type="ordered locus">AALP_Aa8g289500</name>
</gene>
<evidence type="ECO:0000256" key="1">
    <source>
        <dbReference type="ARBA" id="ARBA00011982"/>
    </source>
</evidence>
<dbReference type="SUPFAM" id="SSF46785">
    <property type="entry name" value="Winged helix' DNA-binding domain"/>
    <property type="match status" value="1"/>
</dbReference>
<keyword evidence="4" id="KW-0378">Hydrolase</keyword>
<dbReference type="Pfam" id="PF00931">
    <property type="entry name" value="NB-ARC"/>
    <property type="match status" value="1"/>
</dbReference>
<dbReference type="InterPro" id="IPR000157">
    <property type="entry name" value="TIR_dom"/>
</dbReference>
<evidence type="ECO:0000256" key="6">
    <source>
        <dbReference type="ARBA" id="ARBA00023027"/>
    </source>
</evidence>
<feature type="compositionally biased region" description="Low complexity" evidence="8">
    <location>
        <begin position="1142"/>
        <end position="1166"/>
    </location>
</feature>
<keyword evidence="2" id="KW-0433">Leucine-rich repeat</keyword>
<dbReference type="InterPro" id="IPR045344">
    <property type="entry name" value="C-JID"/>
</dbReference>
<feature type="region of interest" description="Disordered" evidence="8">
    <location>
        <begin position="1137"/>
        <end position="1166"/>
    </location>
</feature>
<evidence type="ECO:0000256" key="7">
    <source>
        <dbReference type="ARBA" id="ARBA00047304"/>
    </source>
</evidence>
<dbReference type="SMART" id="SM00382">
    <property type="entry name" value="AAA"/>
    <property type="match status" value="1"/>
</dbReference>
<dbReference type="OrthoDB" id="615124at2759"/>
<evidence type="ECO:0000256" key="4">
    <source>
        <dbReference type="ARBA" id="ARBA00022801"/>
    </source>
</evidence>
<dbReference type="Gene3D" id="3.40.50.10140">
    <property type="entry name" value="Toll/interleukin-1 receptor homology (TIR) domain"/>
    <property type="match status" value="1"/>
</dbReference>
<dbReference type="Gene3D" id="1.10.8.430">
    <property type="entry name" value="Helical domain of apoptotic protease-activating factors"/>
    <property type="match status" value="1"/>
</dbReference>
<evidence type="ECO:0000313" key="11">
    <source>
        <dbReference type="Proteomes" id="UP000029120"/>
    </source>
</evidence>
<feature type="region of interest" description="Disordered" evidence="8">
    <location>
        <begin position="1076"/>
        <end position="1120"/>
    </location>
</feature>
<keyword evidence="11" id="KW-1185">Reference proteome</keyword>
<keyword evidence="6" id="KW-0520">NAD</keyword>
<dbReference type="FunFam" id="1.10.8.430:FF:000002">
    <property type="entry name" value="Disease resistance protein (TIR-NBS-LRR class)"/>
    <property type="match status" value="1"/>
</dbReference>
<dbReference type="GO" id="GO:0061809">
    <property type="term" value="F:NAD+ nucleosidase activity, cyclic ADP-ribose generating"/>
    <property type="evidence" value="ECO:0007669"/>
    <property type="project" value="UniProtKB-EC"/>
</dbReference>
<dbReference type="PRINTS" id="PR00364">
    <property type="entry name" value="DISEASERSIST"/>
</dbReference>
<dbReference type="CDD" id="cd00267">
    <property type="entry name" value="ABC_ATPase"/>
    <property type="match status" value="1"/>
</dbReference>
<dbReference type="Gene3D" id="3.80.10.10">
    <property type="entry name" value="Ribonuclease Inhibitor"/>
    <property type="match status" value="4"/>
</dbReference>
<dbReference type="EC" id="3.2.2.6" evidence="1"/>